<gene>
    <name evidence="3" type="ORF">S06H3_13811</name>
</gene>
<dbReference type="PANTHER" id="PTHR21090:SF5">
    <property type="entry name" value="PENTAFUNCTIONAL AROM POLYPEPTIDE"/>
    <property type="match status" value="1"/>
</dbReference>
<dbReference type="GO" id="GO:0003866">
    <property type="term" value="F:3-phosphoshikimate 1-carboxyvinyltransferase activity"/>
    <property type="evidence" value="ECO:0007669"/>
    <property type="project" value="TreeGrafter"/>
</dbReference>
<protein>
    <recommendedName>
        <fullName evidence="2">Enolpyruvate transferase domain-containing protein</fullName>
    </recommendedName>
</protein>
<sequence>MREKCGEEIGDIEVRGKNELKGTLVGGELIPRLIDEIPMLAVVASLARGQTLIKDAQELRVKETDRIKAMSVELRKMGAQIEERKDGMAIEGVKELRGAQCNSWRDHRIAMALAIASLCARGKTKILDAECIETSFPDFEETLKEVITNMLIITSSHC</sequence>
<dbReference type="GO" id="GO:0009423">
    <property type="term" value="P:chorismate biosynthetic process"/>
    <property type="evidence" value="ECO:0007669"/>
    <property type="project" value="TreeGrafter"/>
</dbReference>
<dbReference type="SUPFAM" id="SSF55205">
    <property type="entry name" value="EPT/RTPC-like"/>
    <property type="match status" value="1"/>
</dbReference>
<keyword evidence="1" id="KW-0808">Transferase</keyword>
<accession>X1LB41</accession>
<dbReference type="InterPro" id="IPR001986">
    <property type="entry name" value="Enolpyruvate_Tfrase_dom"/>
</dbReference>
<dbReference type="InterPro" id="IPR036968">
    <property type="entry name" value="Enolpyruvate_Tfrase_sf"/>
</dbReference>
<dbReference type="InterPro" id="IPR013792">
    <property type="entry name" value="RNA3'P_cycl/enolpyr_Trfase_a/b"/>
</dbReference>
<dbReference type="PROSITE" id="PS00885">
    <property type="entry name" value="EPSP_SYNTHASE_2"/>
    <property type="match status" value="1"/>
</dbReference>
<proteinExistence type="predicted"/>
<dbReference type="EMBL" id="BARV01006740">
    <property type="protein sequence ID" value="GAI16517.1"/>
    <property type="molecule type" value="Genomic_DNA"/>
</dbReference>
<feature type="domain" description="Enolpyruvate transferase" evidence="2">
    <location>
        <begin position="22"/>
        <end position="143"/>
    </location>
</feature>
<dbReference type="InterPro" id="IPR023193">
    <property type="entry name" value="EPSP_synthase_CS"/>
</dbReference>
<reference evidence="3" key="1">
    <citation type="journal article" date="2014" name="Front. Microbiol.">
        <title>High frequency of phylogenetically diverse reductive dehalogenase-homologous genes in deep subseafloor sedimentary metagenomes.</title>
        <authorList>
            <person name="Kawai M."/>
            <person name="Futagami T."/>
            <person name="Toyoda A."/>
            <person name="Takaki Y."/>
            <person name="Nishi S."/>
            <person name="Hori S."/>
            <person name="Arai W."/>
            <person name="Tsubouchi T."/>
            <person name="Morono Y."/>
            <person name="Uchiyama I."/>
            <person name="Ito T."/>
            <person name="Fujiyama A."/>
            <person name="Inagaki F."/>
            <person name="Takami H."/>
        </authorList>
    </citation>
    <scope>NUCLEOTIDE SEQUENCE</scope>
    <source>
        <strain evidence="3">Expedition CK06-06</strain>
    </source>
</reference>
<dbReference type="PANTHER" id="PTHR21090">
    <property type="entry name" value="AROM/DEHYDROQUINATE SYNTHASE"/>
    <property type="match status" value="1"/>
</dbReference>
<dbReference type="AlphaFoldDB" id="X1LB41"/>
<comment type="caution">
    <text evidence="3">The sequence shown here is derived from an EMBL/GenBank/DDBJ whole genome shotgun (WGS) entry which is preliminary data.</text>
</comment>
<name>X1LB41_9ZZZZ</name>
<evidence type="ECO:0000259" key="2">
    <source>
        <dbReference type="Pfam" id="PF00275"/>
    </source>
</evidence>
<evidence type="ECO:0000313" key="3">
    <source>
        <dbReference type="EMBL" id="GAI16517.1"/>
    </source>
</evidence>
<organism evidence="3">
    <name type="scientific">marine sediment metagenome</name>
    <dbReference type="NCBI Taxonomy" id="412755"/>
    <lineage>
        <taxon>unclassified sequences</taxon>
        <taxon>metagenomes</taxon>
        <taxon>ecological metagenomes</taxon>
    </lineage>
</organism>
<evidence type="ECO:0000256" key="1">
    <source>
        <dbReference type="ARBA" id="ARBA00022679"/>
    </source>
</evidence>
<dbReference type="Gene3D" id="3.65.10.10">
    <property type="entry name" value="Enolpyruvate transferase domain"/>
    <property type="match status" value="1"/>
</dbReference>
<dbReference type="Pfam" id="PF00275">
    <property type="entry name" value="EPSP_synthase"/>
    <property type="match status" value="1"/>
</dbReference>